<dbReference type="PANTHER" id="PTHR47481:SF31">
    <property type="entry name" value="OS01G0873500 PROTEIN"/>
    <property type="match status" value="1"/>
</dbReference>
<dbReference type="EMBL" id="UZAU01000728">
    <property type="status" value="NOT_ANNOTATED_CDS"/>
    <property type="molecule type" value="Genomic_DNA"/>
</dbReference>
<protein>
    <submittedName>
        <fullName evidence="1">Uncharacterized protein</fullName>
    </submittedName>
</protein>
<dbReference type="EnsemblPlants" id="evm.model.09.665">
    <property type="protein sequence ID" value="cds.evm.model.09.665"/>
    <property type="gene ID" value="evm.TU.09.665"/>
</dbReference>
<keyword evidence="2" id="KW-1185">Reference proteome</keyword>
<evidence type="ECO:0000313" key="1">
    <source>
        <dbReference type="EnsemblPlants" id="cds.evm.model.09.665"/>
    </source>
</evidence>
<sequence>MNETILGSSAQYDSSYEAWRALEQRFASQSKARLLQIKSQLSTIQKGNLSITDYCDKVKILADSLSTTGHPLDDSDLIMHLLNGLGPEYDPVVVHVTSLVDNLSLESIQSLLLTHESRLERHCTLSDSSSKMTTNLSRYTPGYRSYAP</sequence>
<dbReference type="OMA" id="NGAGPEY"/>
<evidence type="ECO:0000313" key="2">
    <source>
        <dbReference type="Proteomes" id="UP000596661"/>
    </source>
</evidence>
<dbReference type="PANTHER" id="PTHR47481">
    <property type="match status" value="1"/>
</dbReference>
<reference evidence="1" key="2">
    <citation type="submission" date="2021-03" db="UniProtKB">
        <authorList>
            <consortium name="EnsemblPlants"/>
        </authorList>
    </citation>
    <scope>IDENTIFICATION</scope>
</reference>
<proteinExistence type="predicted"/>
<accession>A0A803QGZ4</accession>
<dbReference type="Pfam" id="PF14223">
    <property type="entry name" value="Retrotran_gag_2"/>
    <property type="match status" value="1"/>
</dbReference>
<dbReference type="AlphaFoldDB" id="A0A803QGZ4"/>
<dbReference type="Gramene" id="evm.model.09.665">
    <property type="protein sequence ID" value="cds.evm.model.09.665"/>
    <property type="gene ID" value="evm.TU.09.665"/>
</dbReference>
<dbReference type="Proteomes" id="UP000596661">
    <property type="component" value="Chromosome 9"/>
</dbReference>
<organism evidence="1 2">
    <name type="scientific">Cannabis sativa</name>
    <name type="common">Hemp</name>
    <name type="synonym">Marijuana</name>
    <dbReference type="NCBI Taxonomy" id="3483"/>
    <lineage>
        <taxon>Eukaryota</taxon>
        <taxon>Viridiplantae</taxon>
        <taxon>Streptophyta</taxon>
        <taxon>Embryophyta</taxon>
        <taxon>Tracheophyta</taxon>
        <taxon>Spermatophyta</taxon>
        <taxon>Magnoliopsida</taxon>
        <taxon>eudicotyledons</taxon>
        <taxon>Gunneridae</taxon>
        <taxon>Pentapetalae</taxon>
        <taxon>rosids</taxon>
        <taxon>fabids</taxon>
        <taxon>Rosales</taxon>
        <taxon>Cannabaceae</taxon>
        <taxon>Cannabis</taxon>
    </lineage>
</organism>
<reference evidence="1" key="1">
    <citation type="submission" date="2018-11" db="EMBL/GenBank/DDBJ databases">
        <authorList>
            <person name="Grassa J C."/>
        </authorList>
    </citation>
    <scope>NUCLEOTIDE SEQUENCE [LARGE SCALE GENOMIC DNA]</scope>
</reference>
<name>A0A803QGZ4_CANSA</name>